<sequence length="1549" mass="173343">MTGISTDQQGAVPDPAPADFSAASDHLAFIREQLRVSLQGGDAVLLKQLSDSLFNSVQRNHIRRAFLAPLQPLQVFVKPRFEQALNKQFGTLLNPLTDTCSRIHYEFKGFDYPSYRPIYRRSLSTQTLLQAALHNFSASEAVEGSAALKSATFVRQGTALADVSAVDYAQFCRQLDLGGQYQKHIDGLFTPDDGKEVSANIRKLFTDCERFGLQIDAHLALIHKRISRDMHARLIDISEGKQEITYNSLPIRYLTLSLEGIKLPGIGVFEWSFTPLGALVGVERPWIRLLVHIPNDTQFPLKEYGSWKAFEQDLSGKLANESYRNFFLGFAHKRDQPRLLERLQQALFNVVDGQAVLRSAPELSIDALLRSGNYFNDVFHERLAQLKDDARFCAVPTAEQDEAARRQVLEKALEIGLDVLGVASLLLPGAGELLFGVTVAQLMGEVFTGIEDWAEGDHYEAAHCLSQVAAEVAGLAAGALVINSVSALFRQSALFQRLLSVKHGNKQYLWNPDLQPYACNLRSEELGVANDKGIYQLEGQSFIQMQDRYYLVQQDADGRYRLQHPHREQAWLPELEHNGQGGWWAAFERPRQWAGGSALFRRAAEVAKGLSEEEIEALMAITGTDDAHLRRLFEQRRPLDGRLLDACNRLRTYRQLQRFNEHLNTSAKAIDMQLTLALIKLMHGGRAARQIELVAARSGDARFRMQLLTSEVERDGLLATVFTALQADERLLLMPGVKVAEHSVSRLGFSLSDWLQSNWQTCFAESLQREAQAHPGVLRQHFPGLGLHWAASLEATVTAPEFQRLALGKQLPLRLGEMARSALREQRIDRALEGFFWPRLANDDHHRLLLHFLSLDARWPSGVKLVIEGRAEEGLLSVRRSGNGFVDERAPDAKPEDLIHLALHLAGLDPAEGASALRWQLGMQAAARRSVTRSVLGIKERTWWTPIQRFEDGRVGYALSGKAVALGALGDVNEMILALYPDFTEQDIAALRQPYAQRPQALHALLRHQGEQLQQLRRVLEGWQAQPGTVRQGIYRHIFGQRLEQAWRRQGRGIVTELGQHFGYSLSFSGLHVGELPDLTGIDFSHVVELDLSHMDLAGGVSGLLESFPRLRMLDLSDNRLESFPSRLMMCESLRNLCLSNNTHPLTQVDLAQLQLIGSLEHLDLSGTALGQAPDFNLQPHLQVVQLRNTGLREVPSGLQNLAQLRRIDLSDNQISALPPIFLQASAGFLRSVSLNGNPLLARDYQTFLQLQASETLPALMAIGASSSEMFWLAPRSLYPEALEHWLTLERDPDCQSLFRLLERLSRSQVAVDFTEELRGRVRMLLEAARRPQMVRELAVELASPVMRGESPLRTFITLENRVQSLNALREAVENGAEAALVAFSRASFRQQRLDAFVRQQVEGSVALQQAGEDVTLAYRHALHQRLDLPGARLSGPPGHLVIGEDRLTLAVGYVLAGTDDAFVTFLAERDYWVQYILLTRGHELNALDALFRERLIARRPTWAGLPQGQQAARELELQQQLTDAEWALLSRLTRQALGLPGVAPRKDG</sequence>
<evidence type="ECO:0000256" key="2">
    <source>
        <dbReference type="ARBA" id="ARBA00004192"/>
    </source>
</evidence>
<dbReference type="InterPro" id="IPR046673">
    <property type="entry name" value="ToxA_N"/>
</dbReference>
<keyword evidence="17" id="KW-1185">Reference proteome</keyword>
<organism evidence="16 17">
    <name type="scientific">Pseudomonas tructae</name>
    <dbReference type="NCBI Taxonomy" id="2518644"/>
    <lineage>
        <taxon>Bacteria</taxon>
        <taxon>Pseudomonadati</taxon>
        <taxon>Pseudomonadota</taxon>
        <taxon>Gammaproteobacteria</taxon>
        <taxon>Pseudomonadales</taxon>
        <taxon>Pseudomonadaceae</taxon>
        <taxon>Pseudomonas</taxon>
    </lineage>
</organism>
<dbReference type="GO" id="GO:0061630">
    <property type="term" value="F:ubiquitin protein ligase activity"/>
    <property type="evidence" value="ECO:0007669"/>
    <property type="project" value="UniProtKB-EC"/>
</dbReference>
<proteinExistence type="inferred from homology"/>
<keyword evidence="12" id="KW-0843">Virulence</keyword>
<reference evidence="16 17" key="1">
    <citation type="submission" date="2019-02" db="EMBL/GenBank/DDBJ databases">
        <title>Complete genome sequence of Pseudomonas sp. SNU WT1 isolated from rainbow trout.</title>
        <authorList>
            <person name="Oh W.T."/>
            <person name="Park S.C."/>
        </authorList>
    </citation>
    <scope>NUCLEOTIDE SEQUENCE [LARGE SCALE GENOMIC DNA]</scope>
    <source>
        <strain evidence="16 17">SNU WT1</strain>
    </source>
</reference>
<dbReference type="EC" id="2.3.2.27" evidence="5"/>
<evidence type="ECO:0000256" key="14">
    <source>
        <dbReference type="PROSITE-ProRule" id="PRU01398"/>
    </source>
</evidence>
<dbReference type="RefSeq" id="WP_130263841.1">
    <property type="nucleotide sequence ID" value="NZ_CP035952.1"/>
</dbReference>
<keyword evidence="6 14" id="KW-0964">Secreted</keyword>
<dbReference type="SUPFAM" id="SSF52058">
    <property type="entry name" value="L domain-like"/>
    <property type="match status" value="1"/>
</dbReference>
<keyword evidence="8" id="KW-0808">Transferase</keyword>
<evidence type="ECO:0000313" key="16">
    <source>
        <dbReference type="EMBL" id="QBF25952.1"/>
    </source>
</evidence>
<dbReference type="GO" id="GO:0030430">
    <property type="term" value="C:host cell cytoplasm"/>
    <property type="evidence" value="ECO:0007669"/>
    <property type="project" value="UniProtKB-SubCell"/>
</dbReference>
<dbReference type="Proteomes" id="UP000291130">
    <property type="component" value="Chromosome"/>
</dbReference>
<evidence type="ECO:0000256" key="13">
    <source>
        <dbReference type="ARBA" id="ARBA00023200"/>
    </source>
</evidence>
<evidence type="ECO:0000256" key="6">
    <source>
        <dbReference type="ARBA" id="ARBA00022525"/>
    </source>
</evidence>
<evidence type="ECO:0000256" key="5">
    <source>
        <dbReference type="ARBA" id="ARBA00012483"/>
    </source>
</evidence>
<evidence type="ECO:0000256" key="12">
    <source>
        <dbReference type="ARBA" id="ARBA00023026"/>
    </source>
</evidence>
<dbReference type="GO" id="GO:0016567">
    <property type="term" value="P:protein ubiquitination"/>
    <property type="evidence" value="ECO:0007669"/>
    <property type="project" value="InterPro"/>
</dbReference>
<dbReference type="GO" id="GO:0005576">
    <property type="term" value="C:extracellular region"/>
    <property type="evidence" value="ECO:0007669"/>
    <property type="project" value="UniProtKB-SubCell"/>
</dbReference>
<keyword evidence="11" id="KW-0832">Ubl conjugation</keyword>
<evidence type="ECO:0000256" key="8">
    <source>
        <dbReference type="ARBA" id="ARBA00022679"/>
    </source>
</evidence>
<dbReference type="PANTHER" id="PTHR47114">
    <property type="match status" value="1"/>
</dbReference>
<dbReference type="PROSITE" id="PS52053">
    <property type="entry name" value="NEL"/>
    <property type="match status" value="1"/>
</dbReference>
<comment type="catalytic activity">
    <reaction evidence="1">
        <text>S-ubiquitinyl-[E2 ubiquitin-conjugating enzyme]-L-cysteine + [acceptor protein]-L-lysine = [E2 ubiquitin-conjugating enzyme]-L-cysteine + N(6)-ubiquitinyl-[acceptor protein]-L-lysine.</text>
        <dbReference type="EC" id="2.3.2.27"/>
    </reaction>
</comment>
<comment type="subcellular location">
    <subcellularLocation>
        <location evidence="2">Host cytoplasm</location>
    </subcellularLocation>
    <subcellularLocation>
        <location evidence="3">Secreted</location>
    </subcellularLocation>
</comment>
<evidence type="ECO:0000256" key="7">
    <source>
        <dbReference type="ARBA" id="ARBA00022614"/>
    </source>
</evidence>
<comment type="caution">
    <text evidence="14">Lacks conserved residue(s) required for the propagation of feature annotation.</text>
</comment>
<dbReference type="Pfam" id="PF20178">
    <property type="entry name" value="ToxA_N"/>
    <property type="match status" value="1"/>
</dbReference>
<evidence type="ECO:0000256" key="3">
    <source>
        <dbReference type="ARBA" id="ARBA00004613"/>
    </source>
</evidence>
<accession>A0A411MGG1</accession>
<dbReference type="OrthoDB" id="7033614at2"/>
<dbReference type="Gene3D" id="1.20.58.360">
    <property type="entry name" value="Shigella T3SS effector IpaH defines"/>
    <property type="match status" value="1"/>
</dbReference>
<dbReference type="Pfam" id="PF14496">
    <property type="entry name" value="NEL"/>
    <property type="match status" value="1"/>
</dbReference>
<dbReference type="InterPro" id="IPR001611">
    <property type="entry name" value="Leu-rich_rpt"/>
</dbReference>
<gene>
    <name evidence="16" type="ORF">EXN22_09665</name>
</gene>
<dbReference type="PROSITE" id="PS51450">
    <property type="entry name" value="LRR"/>
    <property type="match status" value="2"/>
</dbReference>
<dbReference type="InterPro" id="IPR051071">
    <property type="entry name" value="LRR-bact_E3_ubiq_ligases"/>
</dbReference>
<dbReference type="KEGG" id="ptk:EXN22_09665"/>
<name>A0A411MGG1_9PSED</name>
<evidence type="ECO:0000256" key="1">
    <source>
        <dbReference type="ARBA" id="ARBA00000900"/>
    </source>
</evidence>
<evidence type="ECO:0000256" key="4">
    <source>
        <dbReference type="ARBA" id="ARBA00009868"/>
    </source>
</evidence>
<evidence type="ECO:0000313" key="17">
    <source>
        <dbReference type="Proteomes" id="UP000291130"/>
    </source>
</evidence>
<keyword evidence="13 14" id="KW-1035">Host cytoplasm</keyword>
<dbReference type="InterPro" id="IPR032675">
    <property type="entry name" value="LRR_dom_sf"/>
</dbReference>
<evidence type="ECO:0000256" key="10">
    <source>
        <dbReference type="ARBA" id="ARBA00022786"/>
    </source>
</evidence>
<keyword evidence="9" id="KW-0677">Repeat</keyword>
<keyword evidence="7" id="KW-0433">Leucine-rich repeat</keyword>
<dbReference type="PANTHER" id="PTHR47114:SF2">
    <property type="entry name" value="OLIGODENDROCYTE-MYELIN GLYCOPROTEIN"/>
    <property type="match status" value="1"/>
</dbReference>
<feature type="domain" description="NEL" evidence="15">
    <location>
        <begin position="1264"/>
        <end position="1549"/>
    </location>
</feature>
<evidence type="ECO:0000259" key="15">
    <source>
        <dbReference type="PROSITE" id="PS52053"/>
    </source>
</evidence>
<dbReference type="SMART" id="SM00369">
    <property type="entry name" value="LRR_TYP"/>
    <property type="match status" value="2"/>
</dbReference>
<dbReference type="InterPro" id="IPR003591">
    <property type="entry name" value="Leu-rich_rpt_typical-subtyp"/>
</dbReference>
<protein>
    <recommendedName>
        <fullName evidence="5">RING-type E3 ubiquitin transferase</fullName>
        <ecNumber evidence="5">2.3.2.27</ecNumber>
    </recommendedName>
</protein>
<evidence type="ECO:0000256" key="9">
    <source>
        <dbReference type="ARBA" id="ARBA00022737"/>
    </source>
</evidence>
<dbReference type="InterPro" id="IPR029487">
    <property type="entry name" value="NEL_dom"/>
</dbReference>
<dbReference type="EMBL" id="CP035952">
    <property type="protein sequence ID" value="QBF25952.1"/>
    <property type="molecule type" value="Genomic_DNA"/>
</dbReference>
<dbReference type="Gene3D" id="3.80.10.10">
    <property type="entry name" value="Ribonuclease Inhibitor"/>
    <property type="match status" value="1"/>
</dbReference>
<comment type="similarity">
    <text evidence="4 14">Belongs to the LRR-containing bacterial E3 ligase family.</text>
</comment>
<keyword evidence="10 14" id="KW-0833">Ubl conjugation pathway</keyword>
<evidence type="ECO:0000256" key="11">
    <source>
        <dbReference type="ARBA" id="ARBA00022843"/>
    </source>
</evidence>